<dbReference type="RefSeq" id="WP_161074828.1">
    <property type="nucleotide sequence ID" value="NZ_CP086370.1"/>
</dbReference>
<comment type="caution">
    <text evidence="1">The sequence shown here is derived from an EMBL/GenBank/DDBJ whole genome shotgun (WGS) entry which is preliminary data.</text>
</comment>
<dbReference type="Pfam" id="PF09867">
    <property type="entry name" value="TagF_N"/>
    <property type="match status" value="1"/>
</dbReference>
<accession>A0A7X4KQ43</accession>
<gene>
    <name evidence="1" type="primary">tagF</name>
    <name evidence="1" type="ORF">GTP77_24795</name>
</gene>
<keyword evidence="2" id="KW-1185">Reference proteome</keyword>
<dbReference type="AlphaFoldDB" id="A0A7X4KQ43"/>
<dbReference type="InterPro" id="IPR038225">
    <property type="entry name" value="TagF_sf"/>
</dbReference>
<dbReference type="InterPro" id="IPR017748">
    <property type="entry name" value="TagF"/>
</dbReference>
<dbReference type="NCBIfam" id="TIGR03373">
    <property type="entry name" value="VI_minor_4"/>
    <property type="match status" value="1"/>
</dbReference>
<dbReference type="Gene3D" id="3.40.1730.10">
    <property type="entry name" value="pa0076 domain"/>
    <property type="match status" value="1"/>
</dbReference>
<organism evidence="1 2">
    <name type="scientific">Pseudoduganella aquatica</name>
    <dbReference type="NCBI Taxonomy" id="2660641"/>
    <lineage>
        <taxon>Bacteria</taxon>
        <taxon>Pseudomonadati</taxon>
        <taxon>Pseudomonadota</taxon>
        <taxon>Betaproteobacteria</taxon>
        <taxon>Burkholderiales</taxon>
        <taxon>Oxalobacteraceae</taxon>
        <taxon>Telluria group</taxon>
        <taxon>Pseudoduganella</taxon>
    </lineage>
</organism>
<evidence type="ECO:0000313" key="1">
    <source>
        <dbReference type="EMBL" id="MYN10540.1"/>
    </source>
</evidence>
<reference evidence="1 2" key="1">
    <citation type="submission" date="2019-12" db="EMBL/GenBank/DDBJ databases">
        <title>Novel species isolated from a subtropical stream in China.</title>
        <authorList>
            <person name="Lu H."/>
        </authorList>
    </citation>
    <scope>NUCLEOTIDE SEQUENCE [LARGE SCALE GENOMIC DNA]</scope>
    <source>
        <strain evidence="1 2">FT127W</strain>
    </source>
</reference>
<evidence type="ECO:0000313" key="2">
    <source>
        <dbReference type="Proteomes" id="UP000450676"/>
    </source>
</evidence>
<dbReference type="PIRSF" id="PIRSF029287">
    <property type="entry name" value="UCP029287"/>
    <property type="match status" value="1"/>
</dbReference>
<name>A0A7X4KQ43_9BURK</name>
<dbReference type="EMBL" id="WWCU01000039">
    <property type="protein sequence ID" value="MYN10540.1"/>
    <property type="molecule type" value="Genomic_DNA"/>
</dbReference>
<dbReference type="Proteomes" id="UP000450676">
    <property type="component" value="Unassembled WGS sequence"/>
</dbReference>
<proteinExistence type="predicted"/>
<protein>
    <submittedName>
        <fullName evidence="1">Type VI secretion system-associated protein TagF</fullName>
    </submittedName>
</protein>
<sequence length="227" mass="23993">MEEPELAPGFFGKVSTHGDFVSRRLPPPLLGVWDAWLQASMQGSREALGARWLQTYLTSPIWRFALAPGVCDRNAWAGVLMPSVDRVGRHFPLTIAAGAPGGGGLLDWVANGKPWFDQLEALALSSLEERFQLEPFDGLLQAMPPLSDAPLAGQQGGVGCRLPLASLDAVAAQVPALAAAALRGQSIWWTDGSAEVEPSLLLCRGLPAPAAFAGMLAGTWLQSGWGA</sequence>